<evidence type="ECO:0000256" key="1">
    <source>
        <dbReference type="ARBA" id="ARBA00022485"/>
    </source>
</evidence>
<protein>
    <submittedName>
        <fullName evidence="7">Glycolate oxidase iron-sulfur subunit</fullName>
    </submittedName>
</protein>
<sequence length="323" mass="36182">MQSPKVFYAGRCVKCGKCKSVCPTYRLERNELLSPRGRVHIVERIESGEIEALETAHPVESCLLCMACEEKCPQNVSITEAVKRARQRLKSPAKTFEKAGVYLSPKAHSYKDYPTSSYKECAVFAGCVITHVYPDLLDSLGMFLNKFGYSVYVPGEQVCCGYPFEASGDESKARECRELNEKVFARYEIIITACATCASHLKRIYPEKRIADIMELVAEDIDILEINQEFQSLKVAYHTPCHLLRGQKIRPVLPEGIVTLSYSCCGFGALNSKVATERIREAIAKNAQYLVTSCPACMLQLQSISLQLKASLKILHILEIFDV</sequence>
<dbReference type="InterPro" id="IPR009051">
    <property type="entry name" value="Helical_ferredxn"/>
</dbReference>
<evidence type="ECO:0000313" key="7">
    <source>
        <dbReference type="EMBL" id="BAT72255.1"/>
    </source>
</evidence>
<dbReference type="KEGG" id="ttk:TST_1469"/>
<dbReference type="InterPro" id="IPR017900">
    <property type="entry name" value="4Fe4S_Fe_S_CS"/>
</dbReference>
<gene>
    <name evidence="7" type="primary">glcF</name>
    <name evidence="7" type="ORF">TST_1469</name>
</gene>
<dbReference type="EMBL" id="AP013035">
    <property type="protein sequence ID" value="BAT72255.1"/>
    <property type="molecule type" value="Genomic_DNA"/>
</dbReference>
<dbReference type="GO" id="GO:0046872">
    <property type="term" value="F:metal ion binding"/>
    <property type="evidence" value="ECO:0007669"/>
    <property type="project" value="UniProtKB-KW"/>
</dbReference>
<dbReference type="Proteomes" id="UP000063234">
    <property type="component" value="Chromosome"/>
</dbReference>
<dbReference type="Pfam" id="PF13183">
    <property type="entry name" value="Fer4_8"/>
    <property type="match status" value="1"/>
</dbReference>
<dbReference type="InterPro" id="IPR017896">
    <property type="entry name" value="4Fe4S_Fe-S-bd"/>
</dbReference>
<dbReference type="Gene3D" id="1.10.1060.10">
    <property type="entry name" value="Alpha-helical ferredoxin"/>
    <property type="match status" value="1"/>
</dbReference>
<dbReference type="OrthoDB" id="9794954at2"/>
<evidence type="ECO:0000256" key="5">
    <source>
        <dbReference type="ARBA" id="ARBA00023014"/>
    </source>
</evidence>
<evidence type="ECO:0000313" key="8">
    <source>
        <dbReference type="Proteomes" id="UP000063234"/>
    </source>
</evidence>
<dbReference type="Pfam" id="PF02754">
    <property type="entry name" value="CCG"/>
    <property type="match status" value="2"/>
</dbReference>
<evidence type="ECO:0000256" key="2">
    <source>
        <dbReference type="ARBA" id="ARBA00022723"/>
    </source>
</evidence>
<organism evidence="7 8">
    <name type="scientific">Thermosulfidibacter takaii (strain DSM 17441 / JCM 13301 / NBRC 103674 / ABI70S6)</name>
    <dbReference type="NCBI Taxonomy" id="1298851"/>
    <lineage>
        <taxon>Bacteria</taxon>
        <taxon>Pseudomonadati</taxon>
        <taxon>Thermosulfidibacterota</taxon>
        <taxon>Thermosulfidibacteria</taxon>
        <taxon>Thermosulfidibacterales</taxon>
        <taxon>Thermosulfidibacteraceae</taxon>
    </lineage>
</organism>
<keyword evidence="8" id="KW-1185">Reference proteome</keyword>
<accession>A0A0S3QVB8</accession>
<dbReference type="PROSITE" id="PS51379">
    <property type="entry name" value="4FE4S_FER_2"/>
    <property type="match status" value="1"/>
</dbReference>
<keyword evidence="4" id="KW-0408">Iron</keyword>
<dbReference type="RefSeq" id="WP_158508769.1">
    <property type="nucleotide sequence ID" value="NZ_AP013035.1"/>
</dbReference>
<keyword evidence="2" id="KW-0479">Metal-binding</keyword>
<dbReference type="AlphaFoldDB" id="A0A0S3QVB8"/>
<dbReference type="GO" id="GO:0016491">
    <property type="term" value="F:oxidoreductase activity"/>
    <property type="evidence" value="ECO:0007669"/>
    <property type="project" value="UniProtKB-ARBA"/>
</dbReference>
<dbReference type="SUPFAM" id="SSF46548">
    <property type="entry name" value="alpha-helical ferredoxin"/>
    <property type="match status" value="1"/>
</dbReference>
<keyword evidence="5" id="KW-0411">Iron-sulfur</keyword>
<keyword evidence="1" id="KW-0004">4Fe-4S</keyword>
<name>A0A0S3QVB8_THET7</name>
<dbReference type="PROSITE" id="PS00198">
    <property type="entry name" value="4FE4S_FER_1"/>
    <property type="match status" value="2"/>
</dbReference>
<dbReference type="PANTHER" id="PTHR32479:SF19">
    <property type="entry name" value="ANAEROBIC GLYCEROL-3-PHOSPHATE DEHYDROGENASE SUBUNIT C"/>
    <property type="match status" value="1"/>
</dbReference>
<proteinExistence type="predicted"/>
<reference evidence="8" key="1">
    <citation type="journal article" date="2018" name="Science">
        <title>A primordial and reversible TCA cycle in a facultatively chemolithoautotrophic thermophile.</title>
        <authorList>
            <person name="Nunoura T."/>
            <person name="Chikaraishi Y."/>
            <person name="Izaki R."/>
            <person name="Suwa T."/>
            <person name="Sato T."/>
            <person name="Harada T."/>
            <person name="Mori K."/>
            <person name="Kato Y."/>
            <person name="Miyazaki M."/>
            <person name="Shimamura S."/>
            <person name="Yanagawa K."/>
            <person name="Shuto A."/>
            <person name="Ohkouchi N."/>
            <person name="Fujita N."/>
            <person name="Takaki Y."/>
            <person name="Atomi H."/>
            <person name="Takai K."/>
        </authorList>
    </citation>
    <scope>NUCLEOTIDE SEQUENCE [LARGE SCALE GENOMIC DNA]</scope>
    <source>
        <strain evidence="8">DSM 17441 / JCM 13301 / NBRC 103674 / ABI70S6</strain>
    </source>
</reference>
<dbReference type="PANTHER" id="PTHR32479">
    <property type="entry name" value="GLYCOLATE OXIDASE IRON-SULFUR SUBUNIT"/>
    <property type="match status" value="1"/>
</dbReference>
<feature type="domain" description="4Fe-4S ferredoxin-type" evidence="6">
    <location>
        <begin position="2"/>
        <end position="32"/>
    </location>
</feature>
<evidence type="ECO:0000259" key="6">
    <source>
        <dbReference type="PROSITE" id="PS51379"/>
    </source>
</evidence>
<keyword evidence="3" id="KW-0677">Repeat</keyword>
<dbReference type="InterPro" id="IPR004017">
    <property type="entry name" value="Cys_rich_dom"/>
</dbReference>
<evidence type="ECO:0000256" key="4">
    <source>
        <dbReference type="ARBA" id="ARBA00023004"/>
    </source>
</evidence>
<dbReference type="GO" id="GO:0051539">
    <property type="term" value="F:4 iron, 4 sulfur cluster binding"/>
    <property type="evidence" value="ECO:0007669"/>
    <property type="project" value="UniProtKB-KW"/>
</dbReference>
<dbReference type="STRING" id="1298851.TST_1469"/>
<evidence type="ECO:0000256" key="3">
    <source>
        <dbReference type="ARBA" id="ARBA00022737"/>
    </source>
</evidence>